<keyword evidence="1" id="KW-0227">DNA damage</keyword>
<dbReference type="Gene3D" id="3.40.50.300">
    <property type="entry name" value="P-loop containing nucleotide triphosphate hydrolases"/>
    <property type="match status" value="2"/>
</dbReference>
<keyword evidence="2" id="KW-0175">Coiled coil</keyword>
<organism evidence="3 4">
    <name type="scientific">Blastococcus tunisiensis</name>
    <dbReference type="NCBI Taxonomy" id="1798228"/>
    <lineage>
        <taxon>Bacteria</taxon>
        <taxon>Bacillati</taxon>
        <taxon>Actinomycetota</taxon>
        <taxon>Actinomycetes</taxon>
        <taxon>Geodermatophilales</taxon>
        <taxon>Geodermatophilaceae</taxon>
        <taxon>Blastococcus</taxon>
    </lineage>
</organism>
<name>A0A1I2MX38_9ACTN</name>
<feature type="coiled-coil region" evidence="2">
    <location>
        <begin position="323"/>
        <end position="378"/>
    </location>
</feature>
<reference evidence="4" key="1">
    <citation type="submission" date="2016-10" db="EMBL/GenBank/DDBJ databases">
        <authorList>
            <person name="Varghese N."/>
            <person name="Submissions S."/>
        </authorList>
    </citation>
    <scope>NUCLEOTIDE SEQUENCE [LARGE SCALE GENOMIC DNA]</scope>
    <source>
        <strain evidence="4">DSM 46838</strain>
    </source>
</reference>
<sequence length="751" mass="82212">MLPGFELSTPEGHLLGIWEEGTAPSTIEDVLIRLGIERARLGDLDVVAAKSMAECAAEINVKGGVAIAAHIDKDRGILTQPVQTHVNQLLANPNITAFEYVLPQTPAKVAAKLGATRYPALIQSSDAYDAALSRHSATGIGVRRSWIKAARPDLCGLRYALEDPNLRVTLSDPTASAPHPTIDFISISDGFLGGAALRFSPDLNCLLGGTGAGKSLVLEALRFALDQQVDQVLFPTIRDEVDRRLESALSEGADVAVEISTPTDVYRVTRTYRSIGSRPIVEQDIAGEWVQVDRVPSSLLTLAAFSQGEILEYARQPVGRVGLVDAKLDLTEIEARIADSEGQLKANGAYLIATRDRMQALAEEAAEAKTLKARERELSTLFDGDLVKAQGRWTSERSAITTLVGSLEAVSFDRPIAPAPAVAKMTPEHDTEFKRIQTAQEAFKAAIDSAETLVNASLTNLKTVVGEVERELNVEFQAFKKQLDETLEKSGSASLAKLRRELEAVQTNLSKAESAAQTLKDEAHPEYDRLSQERETLLAELKDARDDRRALRRALADELNKKTSGFVRIDVPNRGDTTEFRKALDVLKVGSRLREQVLDRIAENVRPYNLVRAIWSGDMSKAGPLPTGVTAADISRLLAAVAERDFWQKLLDVQLIETPDVLNVKFRKPEGRDYANIEDLSHGQKCTAILVILLADGENPVLIDQPEDALHAPWIEEYLVDRLRELRGTRQYVFATRGTAARIGDRLGHAA</sequence>
<keyword evidence="4" id="KW-1185">Reference proteome</keyword>
<dbReference type="SUPFAM" id="SSF52540">
    <property type="entry name" value="P-loop containing nucleoside triphosphate hydrolases"/>
    <property type="match status" value="1"/>
</dbReference>
<evidence type="ECO:0000313" key="3">
    <source>
        <dbReference type="EMBL" id="SFF96155.1"/>
    </source>
</evidence>
<dbReference type="Proteomes" id="UP000198589">
    <property type="component" value="Unassembled WGS sequence"/>
</dbReference>
<protein>
    <submittedName>
        <fullName evidence="3">AAA domain-containing protein</fullName>
    </submittedName>
</protein>
<keyword evidence="1" id="KW-0742">SOS response</keyword>
<evidence type="ECO:0000256" key="2">
    <source>
        <dbReference type="SAM" id="Coils"/>
    </source>
</evidence>
<gene>
    <name evidence="3" type="ORF">SAMN05216574_1385</name>
</gene>
<dbReference type="GO" id="GO:0009432">
    <property type="term" value="P:SOS response"/>
    <property type="evidence" value="ECO:0007669"/>
    <property type="project" value="UniProtKB-KW"/>
</dbReference>
<dbReference type="PANTHER" id="PTHR32182:SF22">
    <property type="entry name" value="ATP-DEPENDENT ENDONUCLEASE, OLD FAMILY-RELATED"/>
    <property type="match status" value="1"/>
</dbReference>
<dbReference type="AlphaFoldDB" id="A0A1I2MX38"/>
<feature type="coiled-coil region" evidence="2">
    <location>
        <begin position="495"/>
        <end position="561"/>
    </location>
</feature>
<proteinExistence type="predicted"/>
<dbReference type="PANTHER" id="PTHR32182">
    <property type="entry name" value="DNA REPLICATION AND REPAIR PROTEIN RECF"/>
    <property type="match status" value="1"/>
</dbReference>
<accession>A0A1I2MX38</accession>
<dbReference type="Gene3D" id="3.20.20.140">
    <property type="entry name" value="Metal-dependent hydrolases"/>
    <property type="match status" value="1"/>
</dbReference>
<dbReference type="EMBL" id="FOND01000038">
    <property type="protein sequence ID" value="SFF96155.1"/>
    <property type="molecule type" value="Genomic_DNA"/>
</dbReference>
<evidence type="ECO:0000256" key="1">
    <source>
        <dbReference type="ARBA" id="ARBA00023236"/>
    </source>
</evidence>
<evidence type="ECO:0000313" key="4">
    <source>
        <dbReference type="Proteomes" id="UP000198589"/>
    </source>
</evidence>
<dbReference type="GO" id="GO:0006302">
    <property type="term" value="P:double-strand break repair"/>
    <property type="evidence" value="ECO:0007669"/>
    <property type="project" value="TreeGrafter"/>
</dbReference>
<dbReference type="InterPro" id="IPR027417">
    <property type="entry name" value="P-loop_NTPase"/>
</dbReference>
<dbReference type="GO" id="GO:0000731">
    <property type="term" value="P:DNA synthesis involved in DNA repair"/>
    <property type="evidence" value="ECO:0007669"/>
    <property type="project" value="TreeGrafter"/>
</dbReference>